<evidence type="ECO:0000256" key="2">
    <source>
        <dbReference type="ARBA" id="ARBA00023125"/>
    </source>
</evidence>
<dbReference type="SMART" id="SM00354">
    <property type="entry name" value="HTH_LACI"/>
    <property type="match status" value="1"/>
</dbReference>
<dbReference type="Proteomes" id="UP001595891">
    <property type="component" value="Unassembled WGS sequence"/>
</dbReference>
<protein>
    <submittedName>
        <fullName evidence="6">LacI family DNA-binding transcriptional regulator</fullName>
    </submittedName>
</protein>
<evidence type="ECO:0000313" key="7">
    <source>
        <dbReference type="Proteomes" id="UP001595891"/>
    </source>
</evidence>
<organism evidence="6 7">
    <name type="scientific">Sphaerisporangium corydalis</name>
    <dbReference type="NCBI Taxonomy" id="1441875"/>
    <lineage>
        <taxon>Bacteria</taxon>
        <taxon>Bacillati</taxon>
        <taxon>Actinomycetota</taxon>
        <taxon>Actinomycetes</taxon>
        <taxon>Streptosporangiales</taxon>
        <taxon>Streptosporangiaceae</taxon>
        <taxon>Sphaerisporangium</taxon>
    </lineage>
</organism>
<dbReference type="InterPro" id="IPR028082">
    <property type="entry name" value="Peripla_BP_I"/>
</dbReference>
<dbReference type="PANTHER" id="PTHR30146">
    <property type="entry name" value="LACI-RELATED TRANSCRIPTIONAL REPRESSOR"/>
    <property type="match status" value="1"/>
</dbReference>
<dbReference type="GO" id="GO:0003677">
    <property type="term" value="F:DNA binding"/>
    <property type="evidence" value="ECO:0007669"/>
    <property type="project" value="UniProtKB-KW"/>
</dbReference>
<dbReference type="Pfam" id="PF00356">
    <property type="entry name" value="LacI"/>
    <property type="match status" value="1"/>
</dbReference>
<comment type="caution">
    <text evidence="6">The sequence shown here is derived from an EMBL/GenBank/DDBJ whole genome shotgun (WGS) entry which is preliminary data.</text>
</comment>
<feature type="region of interest" description="Disordered" evidence="4">
    <location>
        <begin position="267"/>
        <end position="308"/>
    </location>
</feature>
<sequence length="382" mass="40363">MAETRRGRPTMNDVAAEAGVALKTVSRVVNEEPGVNSATAERVRRAIEHLGYRRNDGARVLRRGRTASIGLVIEDVADPFYSGLSRAVEDVALHNGSLVFTGSSGEDPLRERELVLAFCARRVDGLVIVPAGSDHGYLAPELTAGIQAVFVDRPAGAGLNVDTVICDNVGGARSGVAHLIAHGHRRIGFLGDDATIFTAKERLRGYRQALTAASIPYDPSLVAMGTPDQPRVTADITRLLTLDDPPTALFTGNGQTTVTTLRALTTLDPRRATKATTPRDTNTTPGTRDSSTTSGTRGTNTAGGTRDASAAPNLAIVGFDDFELADLLTPAITVVAQDPINLGRTAAELLFRRLTGSAGPAERIQLPTRIIPRGSGELPPPR</sequence>
<accession>A0ABV9EJD7</accession>
<dbReference type="CDD" id="cd06267">
    <property type="entry name" value="PBP1_LacI_sugar_binding-like"/>
    <property type="match status" value="1"/>
</dbReference>
<proteinExistence type="predicted"/>
<evidence type="ECO:0000256" key="4">
    <source>
        <dbReference type="SAM" id="MobiDB-lite"/>
    </source>
</evidence>
<dbReference type="SUPFAM" id="SSF53822">
    <property type="entry name" value="Periplasmic binding protein-like I"/>
    <property type="match status" value="2"/>
</dbReference>
<dbReference type="InterPro" id="IPR001761">
    <property type="entry name" value="Peripla_BP/Lac1_sug-bd_dom"/>
</dbReference>
<dbReference type="InterPro" id="IPR046335">
    <property type="entry name" value="LacI/GalR-like_sensor"/>
</dbReference>
<dbReference type="RefSeq" id="WP_262849729.1">
    <property type="nucleotide sequence ID" value="NZ_JANZYP010000089.1"/>
</dbReference>
<dbReference type="Pfam" id="PF13377">
    <property type="entry name" value="Peripla_BP_3"/>
    <property type="match status" value="1"/>
</dbReference>
<dbReference type="CDD" id="cd01392">
    <property type="entry name" value="HTH_LacI"/>
    <property type="match status" value="1"/>
</dbReference>
<dbReference type="Gene3D" id="3.40.50.2300">
    <property type="match status" value="3"/>
</dbReference>
<dbReference type="PROSITE" id="PS50932">
    <property type="entry name" value="HTH_LACI_2"/>
    <property type="match status" value="1"/>
</dbReference>
<feature type="compositionally biased region" description="Low complexity" evidence="4">
    <location>
        <begin position="274"/>
        <end position="308"/>
    </location>
</feature>
<feature type="domain" description="HTH lacI-type" evidence="5">
    <location>
        <begin position="9"/>
        <end position="63"/>
    </location>
</feature>
<dbReference type="InterPro" id="IPR010982">
    <property type="entry name" value="Lambda_DNA-bd_dom_sf"/>
</dbReference>
<dbReference type="Pfam" id="PF00532">
    <property type="entry name" value="Peripla_BP_1"/>
    <property type="match status" value="1"/>
</dbReference>
<name>A0ABV9EJD7_9ACTN</name>
<keyword evidence="7" id="KW-1185">Reference proteome</keyword>
<keyword evidence="1" id="KW-0805">Transcription regulation</keyword>
<gene>
    <name evidence="6" type="ORF">ACFO8L_26500</name>
</gene>
<evidence type="ECO:0000313" key="6">
    <source>
        <dbReference type="EMBL" id="MFC4589665.1"/>
    </source>
</evidence>
<dbReference type="InterPro" id="IPR000843">
    <property type="entry name" value="HTH_LacI"/>
</dbReference>
<keyword evidence="2 6" id="KW-0238">DNA-binding</keyword>
<dbReference type="Gene3D" id="1.10.260.40">
    <property type="entry name" value="lambda repressor-like DNA-binding domains"/>
    <property type="match status" value="1"/>
</dbReference>
<evidence type="ECO:0000256" key="3">
    <source>
        <dbReference type="ARBA" id="ARBA00023163"/>
    </source>
</evidence>
<keyword evidence="3" id="KW-0804">Transcription</keyword>
<evidence type="ECO:0000256" key="1">
    <source>
        <dbReference type="ARBA" id="ARBA00023015"/>
    </source>
</evidence>
<dbReference type="EMBL" id="JBHSFN010000017">
    <property type="protein sequence ID" value="MFC4589665.1"/>
    <property type="molecule type" value="Genomic_DNA"/>
</dbReference>
<dbReference type="PANTHER" id="PTHR30146:SF109">
    <property type="entry name" value="HTH-TYPE TRANSCRIPTIONAL REGULATOR GALS"/>
    <property type="match status" value="1"/>
</dbReference>
<dbReference type="SUPFAM" id="SSF47413">
    <property type="entry name" value="lambda repressor-like DNA-binding domains"/>
    <property type="match status" value="1"/>
</dbReference>
<reference evidence="7" key="1">
    <citation type="journal article" date="2019" name="Int. J. Syst. Evol. Microbiol.">
        <title>The Global Catalogue of Microorganisms (GCM) 10K type strain sequencing project: providing services to taxonomists for standard genome sequencing and annotation.</title>
        <authorList>
            <consortium name="The Broad Institute Genomics Platform"/>
            <consortium name="The Broad Institute Genome Sequencing Center for Infectious Disease"/>
            <person name="Wu L."/>
            <person name="Ma J."/>
        </authorList>
    </citation>
    <scope>NUCLEOTIDE SEQUENCE [LARGE SCALE GENOMIC DNA]</scope>
    <source>
        <strain evidence="7">CCUG 49560</strain>
    </source>
</reference>
<evidence type="ECO:0000259" key="5">
    <source>
        <dbReference type="PROSITE" id="PS50932"/>
    </source>
</evidence>